<evidence type="ECO:0000313" key="1">
    <source>
        <dbReference type="Proteomes" id="UP000887575"/>
    </source>
</evidence>
<dbReference type="Proteomes" id="UP000887575">
    <property type="component" value="Unassembled WGS sequence"/>
</dbReference>
<proteinExistence type="predicted"/>
<evidence type="ECO:0000313" key="2">
    <source>
        <dbReference type="WBParaSite" id="MBELARI_LOCUS4588"/>
    </source>
</evidence>
<reference evidence="2" key="1">
    <citation type="submission" date="2024-02" db="UniProtKB">
        <authorList>
            <consortium name="WormBaseParasite"/>
        </authorList>
    </citation>
    <scope>IDENTIFICATION</scope>
</reference>
<accession>A0AAF3FCI8</accession>
<dbReference type="AlphaFoldDB" id="A0AAF3FCI8"/>
<organism evidence="1 2">
    <name type="scientific">Mesorhabditis belari</name>
    <dbReference type="NCBI Taxonomy" id="2138241"/>
    <lineage>
        <taxon>Eukaryota</taxon>
        <taxon>Metazoa</taxon>
        <taxon>Ecdysozoa</taxon>
        <taxon>Nematoda</taxon>
        <taxon>Chromadorea</taxon>
        <taxon>Rhabditida</taxon>
        <taxon>Rhabditina</taxon>
        <taxon>Rhabditomorpha</taxon>
        <taxon>Rhabditoidea</taxon>
        <taxon>Rhabditidae</taxon>
        <taxon>Mesorhabditinae</taxon>
        <taxon>Mesorhabditis</taxon>
    </lineage>
</organism>
<protein>
    <submittedName>
        <fullName evidence="2">Uncharacterized protein</fullName>
    </submittedName>
</protein>
<sequence length="433" mass="50346">MLKLTDLSRNGKTAMFGTFTFYFLVVFSSDMIASSETTPQINKTISLPNITFCVSADMINSYVKVNKSETIKEWDRFVEAQLAEMNTKSLALNPTRRWDDRLLFESYDYLAVLNSLERETDSKQIGHPIWRYKNLPELAGKRAMYQKWQNWMDKLGISYEELRDQVGNQLFLRSILTFSRSVSDERIMPRLKIQWISIKQMCFSPIYSRETFRDIEKPGKFFTLFWQTDVENLVAKGVKSFDCMQVDFHGRVSSLNRFLKGDEFFDEIFDGQARATDGFFDGGCIGEYHKLVVEIETRVHLPKSIGGETICVERKAGDETEFDCFSRCRYELIRNNWKCLPRTMAHLVTEDDRKNFQPCDYAKVDITEEEANAGYEEGEIDLCKMQTGLHSNSLSSRPHTDGRSTETKHNRYGDRLGFFHLLGHQLLNPMRTI</sequence>
<name>A0AAF3FCI8_9BILA</name>
<keyword evidence="1" id="KW-1185">Reference proteome</keyword>
<dbReference type="WBParaSite" id="MBELARI_LOCUS4588">
    <property type="protein sequence ID" value="MBELARI_LOCUS4588"/>
    <property type="gene ID" value="MBELARI_LOCUS4588"/>
</dbReference>